<evidence type="ECO:0008006" key="5">
    <source>
        <dbReference type="Google" id="ProtNLM"/>
    </source>
</evidence>
<dbReference type="InterPro" id="IPR036908">
    <property type="entry name" value="RlpA-like_sf"/>
</dbReference>
<protein>
    <recommendedName>
        <fullName evidence="5">RlpA-like protein double-psi beta-barrel domain-containing protein</fullName>
    </recommendedName>
</protein>
<dbReference type="OMA" id="MHITNTA"/>
<dbReference type="Gene3D" id="2.40.40.10">
    <property type="entry name" value="RlpA-like domain"/>
    <property type="match status" value="1"/>
</dbReference>
<dbReference type="OrthoDB" id="406505at2759"/>
<dbReference type="HOGENOM" id="CLU_047639_6_0_1"/>
<dbReference type="PANTHER" id="PTHR31836:SF28">
    <property type="entry name" value="SRCR DOMAIN-CONTAINING PROTEIN-RELATED"/>
    <property type="match status" value="1"/>
</dbReference>
<accession>S7PTB8</accession>
<evidence type="ECO:0000256" key="2">
    <source>
        <dbReference type="SAM" id="SignalP"/>
    </source>
</evidence>
<dbReference type="PANTHER" id="PTHR31836">
    <property type="match status" value="1"/>
</dbReference>
<dbReference type="InterPro" id="IPR051477">
    <property type="entry name" value="Expansin_CellWall"/>
</dbReference>
<dbReference type="eggNOG" id="ENOG502SQ5J">
    <property type="taxonomic scope" value="Eukaryota"/>
</dbReference>
<feature type="chain" id="PRO_5004543695" description="RlpA-like protein double-psi beta-barrel domain-containing protein" evidence="2">
    <location>
        <begin position="25"/>
        <end position="136"/>
    </location>
</feature>
<organism evidence="3 4">
    <name type="scientific">Gloeophyllum trabeum (strain ATCC 11539 / FP-39264 / Madison 617)</name>
    <name type="common">Brown rot fungus</name>
    <dbReference type="NCBI Taxonomy" id="670483"/>
    <lineage>
        <taxon>Eukaryota</taxon>
        <taxon>Fungi</taxon>
        <taxon>Dikarya</taxon>
        <taxon>Basidiomycota</taxon>
        <taxon>Agaricomycotina</taxon>
        <taxon>Agaricomycetes</taxon>
        <taxon>Gloeophyllales</taxon>
        <taxon>Gloeophyllaceae</taxon>
        <taxon>Gloeophyllum</taxon>
    </lineage>
</organism>
<dbReference type="GeneID" id="19302707"/>
<dbReference type="KEGG" id="gtr:GLOTRDRAFT_133317"/>
<dbReference type="STRING" id="670483.S7PTB8"/>
<dbReference type="AlphaFoldDB" id="S7PTB8"/>
<dbReference type="EMBL" id="KB469312">
    <property type="protein sequence ID" value="EPQ50991.1"/>
    <property type="molecule type" value="Genomic_DNA"/>
</dbReference>
<reference evidence="3 4" key="1">
    <citation type="journal article" date="2012" name="Science">
        <title>The Paleozoic origin of enzymatic lignin decomposition reconstructed from 31 fungal genomes.</title>
        <authorList>
            <person name="Floudas D."/>
            <person name="Binder M."/>
            <person name="Riley R."/>
            <person name="Barry K."/>
            <person name="Blanchette R.A."/>
            <person name="Henrissat B."/>
            <person name="Martinez A.T."/>
            <person name="Otillar R."/>
            <person name="Spatafora J.W."/>
            <person name="Yadav J.S."/>
            <person name="Aerts A."/>
            <person name="Benoit I."/>
            <person name="Boyd A."/>
            <person name="Carlson A."/>
            <person name="Copeland A."/>
            <person name="Coutinho P.M."/>
            <person name="de Vries R.P."/>
            <person name="Ferreira P."/>
            <person name="Findley K."/>
            <person name="Foster B."/>
            <person name="Gaskell J."/>
            <person name="Glotzer D."/>
            <person name="Gorecki P."/>
            <person name="Heitman J."/>
            <person name="Hesse C."/>
            <person name="Hori C."/>
            <person name="Igarashi K."/>
            <person name="Jurgens J.A."/>
            <person name="Kallen N."/>
            <person name="Kersten P."/>
            <person name="Kohler A."/>
            <person name="Kuees U."/>
            <person name="Kumar T.K.A."/>
            <person name="Kuo A."/>
            <person name="LaButti K."/>
            <person name="Larrondo L.F."/>
            <person name="Lindquist E."/>
            <person name="Ling A."/>
            <person name="Lombard V."/>
            <person name="Lucas S."/>
            <person name="Lundell T."/>
            <person name="Martin R."/>
            <person name="McLaughlin D.J."/>
            <person name="Morgenstern I."/>
            <person name="Morin E."/>
            <person name="Murat C."/>
            <person name="Nagy L.G."/>
            <person name="Nolan M."/>
            <person name="Ohm R.A."/>
            <person name="Patyshakuliyeva A."/>
            <person name="Rokas A."/>
            <person name="Ruiz-Duenas F.J."/>
            <person name="Sabat G."/>
            <person name="Salamov A."/>
            <person name="Samejima M."/>
            <person name="Schmutz J."/>
            <person name="Slot J.C."/>
            <person name="St John F."/>
            <person name="Stenlid J."/>
            <person name="Sun H."/>
            <person name="Sun S."/>
            <person name="Syed K."/>
            <person name="Tsang A."/>
            <person name="Wiebenga A."/>
            <person name="Young D."/>
            <person name="Pisabarro A."/>
            <person name="Eastwood D.C."/>
            <person name="Martin F."/>
            <person name="Cullen D."/>
            <person name="Grigoriev I.V."/>
            <person name="Hibbett D.S."/>
        </authorList>
    </citation>
    <scope>NUCLEOTIDE SEQUENCE [LARGE SCALE GENOMIC DNA]</scope>
    <source>
        <strain evidence="3 4">ATCC 11539</strain>
    </source>
</reference>
<dbReference type="CDD" id="cd22191">
    <property type="entry name" value="DPBB_RlpA_EXP_N-like"/>
    <property type="match status" value="1"/>
</dbReference>
<gene>
    <name evidence="3" type="ORF">GLOTRDRAFT_133317</name>
</gene>
<evidence type="ECO:0000256" key="1">
    <source>
        <dbReference type="ARBA" id="ARBA00022729"/>
    </source>
</evidence>
<sequence length="136" mass="14428">MVRLALFTTVVASVLAAFASPVPAEDATTLEKRVTHSGRGTWFDVGLGACGEYNVNSDHIVAISAARWGTGANCGQWIHITNTANGKSAYGLTRDQCPGCGVDDLDLSPSLFQELGTLDQGVLSISWHFENKAFSP</sequence>
<keyword evidence="1 2" id="KW-0732">Signal</keyword>
<proteinExistence type="predicted"/>
<evidence type="ECO:0000313" key="3">
    <source>
        <dbReference type="EMBL" id="EPQ50991.1"/>
    </source>
</evidence>
<evidence type="ECO:0000313" key="4">
    <source>
        <dbReference type="Proteomes" id="UP000030669"/>
    </source>
</evidence>
<keyword evidence="4" id="KW-1185">Reference proteome</keyword>
<dbReference type="RefSeq" id="XP_007870440.1">
    <property type="nucleotide sequence ID" value="XM_007872249.1"/>
</dbReference>
<name>S7PTB8_GLOTA</name>
<dbReference type="SUPFAM" id="SSF50685">
    <property type="entry name" value="Barwin-like endoglucanases"/>
    <property type="match status" value="1"/>
</dbReference>
<dbReference type="Proteomes" id="UP000030669">
    <property type="component" value="Unassembled WGS sequence"/>
</dbReference>
<feature type="signal peptide" evidence="2">
    <location>
        <begin position="1"/>
        <end position="24"/>
    </location>
</feature>